<name>A0A345C0I8_9BACI</name>
<organism evidence="1 2">
    <name type="scientific">Salicibibacter kimchii</name>
    <dbReference type="NCBI Taxonomy" id="2099786"/>
    <lineage>
        <taxon>Bacteria</taxon>
        <taxon>Bacillati</taxon>
        <taxon>Bacillota</taxon>
        <taxon>Bacilli</taxon>
        <taxon>Bacillales</taxon>
        <taxon>Bacillaceae</taxon>
        <taxon>Salicibibacter</taxon>
    </lineage>
</organism>
<reference evidence="1 2" key="1">
    <citation type="journal article" date="2018" name="J. Microbiol.">
        <title>Salicibibacter kimchii gen. nov., sp. nov., a moderately halophilic and alkalitolerant bacterium in the family Bacillaceae, isolated from kimchi.</title>
        <authorList>
            <person name="Jang J.Y."/>
            <person name="Oh Y.J."/>
            <person name="Lim S.K."/>
            <person name="Park H.K."/>
            <person name="Lee C."/>
            <person name="Kim J.Y."/>
            <person name="Lee M.A."/>
            <person name="Choi H.J."/>
        </authorList>
    </citation>
    <scope>NUCLEOTIDE SEQUENCE [LARGE SCALE GENOMIC DNA]</scope>
    <source>
        <strain evidence="1 2">NKC1-1</strain>
    </source>
</reference>
<proteinExistence type="predicted"/>
<keyword evidence="2" id="KW-1185">Reference proteome</keyword>
<protein>
    <submittedName>
        <fullName evidence="1">Uncharacterized protein</fullName>
    </submittedName>
</protein>
<dbReference type="AlphaFoldDB" id="A0A345C0I8"/>
<dbReference type="Proteomes" id="UP000252100">
    <property type="component" value="Chromosome"/>
</dbReference>
<evidence type="ECO:0000313" key="1">
    <source>
        <dbReference type="EMBL" id="AXF56719.1"/>
    </source>
</evidence>
<dbReference type="EMBL" id="CP031092">
    <property type="protein sequence ID" value="AXF56719.1"/>
    <property type="molecule type" value="Genomic_DNA"/>
</dbReference>
<dbReference type="KEGG" id="rue:DT065_12335"/>
<evidence type="ECO:0000313" key="2">
    <source>
        <dbReference type="Proteomes" id="UP000252100"/>
    </source>
</evidence>
<accession>A0A345C0I8</accession>
<gene>
    <name evidence="1" type="ORF">DT065_12335</name>
</gene>
<sequence>MSGNPNRLLRRIKRLDEQASTLILITNVKNKSGLSDVDMLKDYKGQQVVESRLRKKTVKPTVYLHTIIAPR</sequence>